<accession>A0A3S1CNB4</accession>
<protein>
    <submittedName>
        <fullName evidence="1">Uncharacterized protein</fullName>
    </submittedName>
</protein>
<evidence type="ECO:0000313" key="2">
    <source>
        <dbReference type="Proteomes" id="UP000281028"/>
    </source>
</evidence>
<dbReference type="AlphaFoldDB" id="A0A3S1CNB4"/>
<evidence type="ECO:0000313" key="1">
    <source>
        <dbReference type="EMBL" id="NSL90575.1"/>
    </source>
</evidence>
<dbReference type="EMBL" id="RIAR02000001">
    <property type="protein sequence ID" value="NSL90575.1"/>
    <property type="molecule type" value="Genomic_DNA"/>
</dbReference>
<reference evidence="1" key="1">
    <citation type="submission" date="2020-05" db="EMBL/GenBank/DDBJ databases">
        <title>Chitinophaga laudate sp. nov., isolated from a tropical peat swamp.</title>
        <authorList>
            <person name="Goh C.B.S."/>
            <person name="Lee M.S."/>
            <person name="Parimannan S."/>
            <person name="Pasbakhsh P."/>
            <person name="Yule C.M."/>
            <person name="Rajandas H."/>
            <person name="Loke S."/>
            <person name="Croft L."/>
            <person name="Tan J.B.L."/>
        </authorList>
    </citation>
    <scope>NUCLEOTIDE SEQUENCE</scope>
    <source>
        <strain evidence="1">Mgbs1</strain>
    </source>
</reference>
<organism evidence="1 2">
    <name type="scientific">Chitinophaga solisilvae</name>
    <dbReference type="NCBI Taxonomy" id="1233460"/>
    <lineage>
        <taxon>Bacteria</taxon>
        <taxon>Pseudomonadati</taxon>
        <taxon>Bacteroidota</taxon>
        <taxon>Chitinophagia</taxon>
        <taxon>Chitinophagales</taxon>
        <taxon>Chitinophagaceae</taxon>
        <taxon>Chitinophaga</taxon>
    </lineage>
</organism>
<comment type="caution">
    <text evidence="1">The sequence shown here is derived from an EMBL/GenBank/DDBJ whole genome shotgun (WGS) entry which is preliminary data.</text>
</comment>
<dbReference type="Proteomes" id="UP000281028">
    <property type="component" value="Unassembled WGS sequence"/>
</dbReference>
<sequence length="172" mass="18271">MKNVNNIGRIILAVIFMIAGAGIALVGLLVLAGTLFPYLGLDNESSVRPYLIGISLCLLVGGVLIWLGIRFYKPPVNATESMELLGEEFNLATTKFSIVKTILGAVLFILSAITGLVGIAICINAAEPGHEEVTPVVLMISLLLVFGLTAVFIWLGFYLVRGAGRKQRGAGL</sequence>
<gene>
    <name evidence="1" type="ORF">ECE50_027370</name>
</gene>
<name>A0A3S1CNB4_9BACT</name>
<keyword evidence="2" id="KW-1185">Reference proteome</keyword>
<proteinExistence type="predicted"/>